<dbReference type="InterPro" id="IPR050270">
    <property type="entry name" value="DegV_domain_contain"/>
</dbReference>
<proteinExistence type="predicted"/>
<evidence type="ECO:0000256" key="1">
    <source>
        <dbReference type="ARBA" id="ARBA00023121"/>
    </source>
</evidence>
<dbReference type="PROSITE" id="PS51482">
    <property type="entry name" value="DEGV"/>
    <property type="match status" value="1"/>
</dbReference>
<keyword evidence="3" id="KW-1185">Reference proteome</keyword>
<protein>
    <submittedName>
        <fullName evidence="2">EDD domain protein, DegV family</fullName>
    </submittedName>
</protein>
<dbReference type="AlphaFoldDB" id="A0A0S7BIU2"/>
<dbReference type="Proteomes" id="UP000055060">
    <property type="component" value="Unassembled WGS sequence"/>
</dbReference>
<dbReference type="Pfam" id="PF02645">
    <property type="entry name" value="DegV"/>
    <property type="match status" value="1"/>
</dbReference>
<dbReference type="STRING" id="360412.LARV_02142"/>
<dbReference type="RefSeq" id="WP_075073637.1">
    <property type="nucleotide sequence ID" value="NZ_DF967972.1"/>
</dbReference>
<sequence length="288" mass="31223">MQIVTDRGADLLPEVAEKYGIHFTPLKVTLDSHTYASGVDITPEEFYKLLEGTEDMPLTSQPSVGEFVDLYRQLAQTDPDILSIHISSGLSGTLNSARTAAALVPEANVTLVDTATLSCPEGWQVEAAARAIRGGWSKERILEYLAEIRAQTEGMFTVATLKYLIHGGRISHIKGLMASLLNIKPIIGVAKTDGKYFQLGQEITLKRAILREADLVVRRFGEGAKLRVQLLHANNLPGTEWLRERLSQLFDIEWVPTISITPALGAHVGVGLVGMAVGPAALFASLPG</sequence>
<dbReference type="PANTHER" id="PTHR33434:SF2">
    <property type="entry name" value="FATTY ACID-BINDING PROTEIN TM_1468"/>
    <property type="match status" value="1"/>
</dbReference>
<dbReference type="OrthoDB" id="9780216at2"/>
<dbReference type="Gene3D" id="3.30.1180.10">
    <property type="match status" value="1"/>
</dbReference>
<name>A0A0S7BIU2_9CHLR</name>
<dbReference type="InterPro" id="IPR003797">
    <property type="entry name" value="DegV"/>
</dbReference>
<dbReference type="Gene3D" id="3.40.50.10170">
    <property type="match status" value="1"/>
</dbReference>
<dbReference type="EMBL" id="DF967972">
    <property type="protein sequence ID" value="GAP14374.1"/>
    <property type="molecule type" value="Genomic_DNA"/>
</dbReference>
<evidence type="ECO:0000313" key="3">
    <source>
        <dbReference type="Proteomes" id="UP000055060"/>
    </source>
</evidence>
<evidence type="ECO:0000313" key="2">
    <source>
        <dbReference type="EMBL" id="GAP14374.1"/>
    </source>
</evidence>
<dbReference type="InterPro" id="IPR043168">
    <property type="entry name" value="DegV_C"/>
</dbReference>
<dbReference type="PANTHER" id="PTHR33434">
    <property type="entry name" value="DEGV DOMAIN-CONTAINING PROTEIN DR_1986-RELATED"/>
    <property type="match status" value="1"/>
</dbReference>
<dbReference type="SUPFAM" id="SSF82549">
    <property type="entry name" value="DAK1/DegV-like"/>
    <property type="match status" value="1"/>
</dbReference>
<gene>
    <name evidence="2" type="ORF">LARV_02142</name>
</gene>
<reference evidence="2" key="1">
    <citation type="submission" date="2015-07" db="EMBL/GenBank/DDBJ databases">
        <title>Draft Genome Sequences of Anaerolinea thermolimosa IMO-1, Bellilinea caldifistulae GOMI-1, Leptolinea tardivitalis YMTK-2, Levilinea saccharolytica KIBI-1,Longilinea arvoryzae KOME-1, Previously Described as Members of the Anaerolineaceae (Chloroflexi).</title>
        <authorList>
            <person name="Sekiguchi Y."/>
            <person name="Ohashi A."/>
            <person name="Matsuura N."/>
            <person name="Tourlousse M.D."/>
        </authorList>
    </citation>
    <scope>NUCLEOTIDE SEQUENCE [LARGE SCALE GENOMIC DNA]</scope>
    <source>
        <strain evidence="2">KOME-1</strain>
    </source>
</reference>
<organism evidence="2">
    <name type="scientific">Longilinea arvoryzae</name>
    <dbReference type="NCBI Taxonomy" id="360412"/>
    <lineage>
        <taxon>Bacteria</taxon>
        <taxon>Bacillati</taxon>
        <taxon>Chloroflexota</taxon>
        <taxon>Anaerolineae</taxon>
        <taxon>Anaerolineales</taxon>
        <taxon>Anaerolineaceae</taxon>
        <taxon>Longilinea</taxon>
    </lineage>
</organism>
<keyword evidence="1" id="KW-0446">Lipid-binding</keyword>
<dbReference type="GO" id="GO:0008289">
    <property type="term" value="F:lipid binding"/>
    <property type="evidence" value="ECO:0007669"/>
    <property type="project" value="UniProtKB-KW"/>
</dbReference>
<dbReference type="NCBIfam" id="TIGR00762">
    <property type="entry name" value="DegV"/>
    <property type="match status" value="1"/>
</dbReference>
<accession>A0A0S7BIU2</accession>